<evidence type="ECO:0000313" key="1">
    <source>
        <dbReference type="EMBL" id="QHT30307.1"/>
    </source>
</evidence>
<sequence length="654" mass="77591">MDEITLQDLKKIIMSTTWTIQKLFDSQNLIAKPKFQRKMRWGIKPVANKKQATFREFMDFLIKYKNSQIPIALGQYIESGCIRYNVSDGNNRIHAILFFLKEPYKLYDDFYDDIINYINKNIDDNDKKEQLIKKIRELNYDTIYNNSFDEACITGDTTLNLWFDKLSTGITRGLSSQWKELKNRFCFGEVKFDITTKIEIVVNIFENFTYKELSENYKEVHSKLQTMDEFDILAASLGSMNITVENTVLKEELKNVIVDYYKNRHREDEILKQYTVEENFQWSAFDFLLAFQEHCCNKYAVFKPINFEKNKLQIPFIFRLFNITICKNEGLKKIYFTTENINIFIQKCENAFEHLQYITQDMYPDLNEKSEVKVFKDVSDKCGKIWGGVQILILLSILSSEKYKHTRPQIQQLKCLMFYHSFIKQIRVVKDDLKGKEDKKQFSLKDWLEPSRPEIRGDNTRFCNQIYNDPYAYFAKAPKSKDLKKVLTYIIRHETKKNIINPHDARKGKKRKQVSWANYILMTDYWSRKMPNHINQSVKNDGVIMHNDHLIPFSTKTSFPISLDRLGNFSPLMAKINCSRGNGHIKYYWEDMEIKKIIDNLEIFPSNGIYDSMVEYIKRGSNYCPHLKNSFDYNNFCDTNEKKYIDSFIEGLKN</sequence>
<dbReference type="EMBL" id="MN738895">
    <property type="protein sequence ID" value="QHT30307.1"/>
    <property type="molecule type" value="Genomic_DNA"/>
</dbReference>
<evidence type="ECO:0008006" key="2">
    <source>
        <dbReference type="Google" id="ProtNLM"/>
    </source>
</evidence>
<accession>A0A6C0EMN6</accession>
<organism evidence="1">
    <name type="scientific">viral metagenome</name>
    <dbReference type="NCBI Taxonomy" id="1070528"/>
    <lineage>
        <taxon>unclassified sequences</taxon>
        <taxon>metagenomes</taxon>
        <taxon>organismal metagenomes</taxon>
    </lineage>
</organism>
<protein>
    <recommendedName>
        <fullName evidence="2">DUF262 domain-containing protein</fullName>
    </recommendedName>
</protein>
<dbReference type="AlphaFoldDB" id="A0A6C0EMN6"/>
<proteinExistence type="predicted"/>
<reference evidence="1" key="1">
    <citation type="journal article" date="2020" name="Nature">
        <title>Giant virus diversity and host interactions through global metagenomics.</title>
        <authorList>
            <person name="Schulz F."/>
            <person name="Roux S."/>
            <person name="Paez-Espino D."/>
            <person name="Jungbluth S."/>
            <person name="Walsh D.A."/>
            <person name="Denef V.J."/>
            <person name="McMahon K.D."/>
            <person name="Konstantinidis K.T."/>
            <person name="Eloe-Fadrosh E.A."/>
            <person name="Kyrpides N.C."/>
            <person name="Woyke T."/>
        </authorList>
    </citation>
    <scope>NUCLEOTIDE SEQUENCE</scope>
    <source>
        <strain evidence="1">GVMAG-M-3300009149-34</strain>
    </source>
</reference>
<name>A0A6C0EMN6_9ZZZZ</name>